<keyword evidence="4 6" id="KW-1133">Transmembrane helix</keyword>
<dbReference type="GO" id="GO:0022904">
    <property type="term" value="P:respiratory electron transport chain"/>
    <property type="evidence" value="ECO:0007669"/>
    <property type="project" value="InterPro"/>
</dbReference>
<comment type="caution">
    <text evidence="8">The sequence shown here is derived from an EMBL/GenBank/DDBJ whole genome shotgun (WGS) entry which is preliminary data.</text>
</comment>
<dbReference type="SUPFAM" id="SSF81342">
    <property type="entry name" value="Transmembrane di-heme cytochromes"/>
    <property type="match status" value="1"/>
</dbReference>
<evidence type="ECO:0000313" key="9">
    <source>
        <dbReference type="Proteomes" id="UP000032680"/>
    </source>
</evidence>
<evidence type="ECO:0000256" key="6">
    <source>
        <dbReference type="SAM" id="Phobius"/>
    </source>
</evidence>
<evidence type="ECO:0000256" key="2">
    <source>
        <dbReference type="ARBA" id="ARBA00022475"/>
    </source>
</evidence>
<dbReference type="Pfam" id="PF01292">
    <property type="entry name" value="Ni_hydr_CYTB"/>
    <property type="match status" value="1"/>
</dbReference>
<keyword evidence="9" id="KW-1185">Reference proteome</keyword>
<feature type="domain" description="Cytochrome b561 bacterial/Ni-hydrogenase" evidence="7">
    <location>
        <begin position="1"/>
        <end position="183"/>
    </location>
</feature>
<evidence type="ECO:0000256" key="4">
    <source>
        <dbReference type="ARBA" id="ARBA00022989"/>
    </source>
</evidence>
<name>A0A0D6P6I2_9PROT</name>
<dbReference type="GO" id="GO:0020037">
    <property type="term" value="F:heme binding"/>
    <property type="evidence" value="ECO:0007669"/>
    <property type="project" value="TreeGrafter"/>
</dbReference>
<organism evidence="8 9">
    <name type="scientific">Acidisphaera rubrifaciens HS-AP3</name>
    <dbReference type="NCBI Taxonomy" id="1231350"/>
    <lineage>
        <taxon>Bacteria</taxon>
        <taxon>Pseudomonadati</taxon>
        <taxon>Pseudomonadota</taxon>
        <taxon>Alphaproteobacteria</taxon>
        <taxon>Acetobacterales</taxon>
        <taxon>Acetobacteraceae</taxon>
        <taxon>Acidisphaera</taxon>
    </lineage>
</organism>
<dbReference type="Gene3D" id="1.20.950.20">
    <property type="entry name" value="Transmembrane di-heme cytochromes, Chain C"/>
    <property type="match status" value="1"/>
</dbReference>
<keyword evidence="2" id="KW-1003">Cell membrane</keyword>
<dbReference type="GO" id="GO:0009055">
    <property type="term" value="F:electron transfer activity"/>
    <property type="evidence" value="ECO:0007669"/>
    <property type="project" value="InterPro"/>
</dbReference>
<reference evidence="8 9" key="1">
    <citation type="submission" date="2012-11" db="EMBL/GenBank/DDBJ databases">
        <title>Whole genome sequence of Acidisphaera rubrifaciens HS-AP3.</title>
        <authorList>
            <person name="Azuma Y."/>
            <person name="Higashiura N."/>
            <person name="Hirakawa H."/>
            <person name="Matsushita K."/>
        </authorList>
    </citation>
    <scope>NUCLEOTIDE SEQUENCE [LARGE SCALE GENOMIC DNA]</scope>
    <source>
        <strain evidence="8 9">HS-AP3</strain>
    </source>
</reference>
<dbReference type="InterPro" id="IPR011577">
    <property type="entry name" value="Cyt_b561_bac/Ni-Hgenase"/>
</dbReference>
<feature type="transmembrane region" description="Helical" evidence="6">
    <location>
        <begin position="47"/>
        <end position="68"/>
    </location>
</feature>
<evidence type="ECO:0000313" key="8">
    <source>
        <dbReference type="EMBL" id="GAN76484.1"/>
    </source>
</evidence>
<proteinExistence type="predicted"/>
<dbReference type="GO" id="GO:0005886">
    <property type="term" value="C:plasma membrane"/>
    <property type="evidence" value="ECO:0007669"/>
    <property type="project" value="UniProtKB-SubCell"/>
</dbReference>
<keyword evidence="5 6" id="KW-0472">Membrane</keyword>
<keyword evidence="3 6" id="KW-0812">Transmembrane</keyword>
<comment type="subcellular location">
    <subcellularLocation>
        <location evidence="1">Cell membrane</location>
        <topology evidence="1">Multi-pass membrane protein</topology>
    </subcellularLocation>
</comment>
<dbReference type="PANTHER" id="PTHR30485">
    <property type="entry name" value="NI/FE-HYDROGENASE 1 B-TYPE CYTOCHROME SUBUNIT"/>
    <property type="match status" value="1"/>
</dbReference>
<dbReference type="PANTHER" id="PTHR30485:SF1">
    <property type="entry name" value="CYTOCHROME YDHU-RELATED"/>
    <property type="match status" value="1"/>
</dbReference>
<dbReference type="EMBL" id="BANB01000104">
    <property type="protein sequence ID" value="GAN76484.1"/>
    <property type="molecule type" value="Genomic_DNA"/>
</dbReference>
<evidence type="ECO:0000256" key="3">
    <source>
        <dbReference type="ARBA" id="ARBA00022692"/>
    </source>
</evidence>
<dbReference type="Proteomes" id="UP000032680">
    <property type="component" value="Unassembled WGS sequence"/>
</dbReference>
<sequence length="199" mass="22301">MHWVNVAVMLVMITSGWGIYDDDVIVRGFHFSPFWRLGDWAAWSLNWHFAGMWFLVINGLFYLGYGFATGRFREKLLPIRPAEIVRTVVDTLHLKIAHEDITVYNAVQKLLYIIVILAGIAQVVTGIAIWKPVQFSGLVSLLGGFQTARVLHFAGMTVIVGFLIIHVTLALFVPKTLWAMLTGGPKLKPRTRVEGGHAT</sequence>
<evidence type="ECO:0000256" key="5">
    <source>
        <dbReference type="ARBA" id="ARBA00023136"/>
    </source>
</evidence>
<evidence type="ECO:0000259" key="7">
    <source>
        <dbReference type="Pfam" id="PF01292"/>
    </source>
</evidence>
<gene>
    <name evidence="8" type="ORF">Asru_0104_07</name>
</gene>
<dbReference type="InterPro" id="IPR051542">
    <property type="entry name" value="Hydrogenase_cytochrome"/>
</dbReference>
<protein>
    <recommendedName>
        <fullName evidence="7">Cytochrome b561 bacterial/Ni-hydrogenase domain-containing protein</fullName>
    </recommendedName>
</protein>
<feature type="transmembrane region" description="Helical" evidence="6">
    <location>
        <begin position="110"/>
        <end position="130"/>
    </location>
</feature>
<dbReference type="AlphaFoldDB" id="A0A0D6P6I2"/>
<feature type="transmembrane region" description="Helical" evidence="6">
    <location>
        <begin position="150"/>
        <end position="173"/>
    </location>
</feature>
<evidence type="ECO:0000256" key="1">
    <source>
        <dbReference type="ARBA" id="ARBA00004651"/>
    </source>
</evidence>
<accession>A0A0D6P6I2</accession>
<dbReference type="InterPro" id="IPR016174">
    <property type="entry name" value="Di-haem_cyt_TM"/>
</dbReference>